<comment type="caution">
    <text evidence="6">The sequence shown here is derived from an EMBL/GenBank/DDBJ whole genome shotgun (WGS) entry which is preliminary data.</text>
</comment>
<dbReference type="PROSITE" id="PS51063">
    <property type="entry name" value="HTH_CRP_2"/>
    <property type="match status" value="1"/>
</dbReference>
<keyword evidence="2" id="KW-0238">DNA-binding</keyword>
<evidence type="ECO:0000256" key="2">
    <source>
        <dbReference type="ARBA" id="ARBA00023125"/>
    </source>
</evidence>
<dbReference type="PROSITE" id="PS50042">
    <property type="entry name" value="CNMP_BINDING_3"/>
    <property type="match status" value="1"/>
</dbReference>
<accession>A0ABU8XE96</accession>
<feature type="domain" description="HTH crp-type" evidence="5">
    <location>
        <begin position="165"/>
        <end position="238"/>
    </location>
</feature>
<dbReference type="InterPro" id="IPR014710">
    <property type="entry name" value="RmlC-like_jellyroll"/>
</dbReference>
<evidence type="ECO:0000313" key="7">
    <source>
        <dbReference type="Proteomes" id="UP001367030"/>
    </source>
</evidence>
<dbReference type="Proteomes" id="UP001367030">
    <property type="component" value="Unassembled WGS sequence"/>
</dbReference>
<dbReference type="RefSeq" id="WP_340338241.1">
    <property type="nucleotide sequence ID" value="NZ_JBBKZS010000015.1"/>
</dbReference>
<keyword evidence="1" id="KW-0805">Transcription regulation</keyword>
<dbReference type="CDD" id="cd00038">
    <property type="entry name" value="CAP_ED"/>
    <property type="match status" value="1"/>
</dbReference>
<dbReference type="EMBL" id="JBBKZS010000015">
    <property type="protein sequence ID" value="MEJ8858176.1"/>
    <property type="molecule type" value="Genomic_DNA"/>
</dbReference>
<dbReference type="Gene3D" id="2.60.120.10">
    <property type="entry name" value="Jelly Rolls"/>
    <property type="match status" value="1"/>
</dbReference>
<dbReference type="InterPro" id="IPR000595">
    <property type="entry name" value="cNMP-bd_dom"/>
</dbReference>
<dbReference type="InterPro" id="IPR018490">
    <property type="entry name" value="cNMP-bd_dom_sf"/>
</dbReference>
<protein>
    <submittedName>
        <fullName evidence="6">Crp/Fnr family transcriptional regulator</fullName>
    </submittedName>
</protein>
<dbReference type="Pfam" id="PF00027">
    <property type="entry name" value="cNMP_binding"/>
    <property type="match status" value="1"/>
</dbReference>
<dbReference type="PANTHER" id="PTHR24567:SF74">
    <property type="entry name" value="HTH-TYPE TRANSCRIPTIONAL REGULATOR ARCR"/>
    <property type="match status" value="1"/>
</dbReference>
<dbReference type="SUPFAM" id="SSF46785">
    <property type="entry name" value="Winged helix' DNA-binding domain"/>
    <property type="match status" value="1"/>
</dbReference>
<dbReference type="InterPro" id="IPR036390">
    <property type="entry name" value="WH_DNA-bd_sf"/>
</dbReference>
<sequence>MGKSAKNALDASIPSEGQRALAAAMLERNAWFGGCRPETRESLLAHGQLRLLQKGEVLNLAGDPVEHLSLVVDGTLTVSTTTSTGKRHIVRYLEPGQLMHLVPVLDEQLALHDAAAHVPTLLLMMRRAQIHEALQTEPGLAMALMRLLCLRARLTFLELSQNTLKPLTQRCASALLHLAAPYGLPRDGGLEISLKLSQDEFADMVGCSRPVINRELKQLEAQGLIRMTYSHFVIVEPAALRRLADDS</sequence>
<evidence type="ECO:0000256" key="1">
    <source>
        <dbReference type="ARBA" id="ARBA00023015"/>
    </source>
</evidence>
<dbReference type="InterPro" id="IPR012318">
    <property type="entry name" value="HTH_CRP"/>
</dbReference>
<dbReference type="InterPro" id="IPR050397">
    <property type="entry name" value="Env_Response_Regulators"/>
</dbReference>
<evidence type="ECO:0000256" key="3">
    <source>
        <dbReference type="ARBA" id="ARBA00023163"/>
    </source>
</evidence>
<dbReference type="SUPFAM" id="SSF51206">
    <property type="entry name" value="cAMP-binding domain-like"/>
    <property type="match status" value="1"/>
</dbReference>
<keyword evidence="3" id="KW-0804">Transcription</keyword>
<gene>
    <name evidence="6" type="ORF">WKW79_26655</name>
</gene>
<feature type="domain" description="Cyclic nucleotide-binding" evidence="4">
    <location>
        <begin position="31"/>
        <end position="134"/>
    </location>
</feature>
<dbReference type="InterPro" id="IPR036388">
    <property type="entry name" value="WH-like_DNA-bd_sf"/>
</dbReference>
<reference evidence="6 7" key="1">
    <citation type="submission" date="2024-03" db="EMBL/GenBank/DDBJ databases">
        <title>Novel species of the genus Variovorax.</title>
        <authorList>
            <person name="Liu Q."/>
            <person name="Xin Y.-H."/>
        </authorList>
    </citation>
    <scope>NUCLEOTIDE SEQUENCE [LARGE SCALE GENOMIC DNA]</scope>
    <source>
        <strain evidence="6 7">KACC 18901</strain>
    </source>
</reference>
<dbReference type="SMART" id="SM00100">
    <property type="entry name" value="cNMP"/>
    <property type="match status" value="1"/>
</dbReference>
<evidence type="ECO:0000259" key="4">
    <source>
        <dbReference type="PROSITE" id="PS50042"/>
    </source>
</evidence>
<dbReference type="Gene3D" id="1.10.10.10">
    <property type="entry name" value="Winged helix-like DNA-binding domain superfamily/Winged helix DNA-binding domain"/>
    <property type="match status" value="1"/>
</dbReference>
<organism evidence="6 7">
    <name type="scientific">Variovorax robiniae</name>
    <dbReference type="NCBI Taxonomy" id="1836199"/>
    <lineage>
        <taxon>Bacteria</taxon>
        <taxon>Pseudomonadati</taxon>
        <taxon>Pseudomonadota</taxon>
        <taxon>Betaproteobacteria</taxon>
        <taxon>Burkholderiales</taxon>
        <taxon>Comamonadaceae</taxon>
        <taxon>Variovorax</taxon>
    </lineage>
</organism>
<proteinExistence type="predicted"/>
<dbReference type="Pfam" id="PF13545">
    <property type="entry name" value="HTH_Crp_2"/>
    <property type="match status" value="1"/>
</dbReference>
<keyword evidence="7" id="KW-1185">Reference proteome</keyword>
<dbReference type="SMART" id="SM00419">
    <property type="entry name" value="HTH_CRP"/>
    <property type="match status" value="1"/>
</dbReference>
<name>A0ABU8XE96_9BURK</name>
<evidence type="ECO:0000313" key="6">
    <source>
        <dbReference type="EMBL" id="MEJ8858176.1"/>
    </source>
</evidence>
<dbReference type="PANTHER" id="PTHR24567">
    <property type="entry name" value="CRP FAMILY TRANSCRIPTIONAL REGULATORY PROTEIN"/>
    <property type="match status" value="1"/>
</dbReference>
<evidence type="ECO:0000259" key="5">
    <source>
        <dbReference type="PROSITE" id="PS51063"/>
    </source>
</evidence>